<feature type="domain" description="Major facilitator superfamily (MFS) profile" evidence="7">
    <location>
        <begin position="47"/>
        <end position="477"/>
    </location>
</feature>
<evidence type="ECO:0000256" key="2">
    <source>
        <dbReference type="ARBA" id="ARBA00022692"/>
    </source>
</evidence>
<dbReference type="GO" id="GO:0005886">
    <property type="term" value="C:plasma membrane"/>
    <property type="evidence" value="ECO:0007669"/>
    <property type="project" value="TreeGrafter"/>
</dbReference>
<evidence type="ECO:0000313" key="8">
    <source>
        <dbReference type="EMBL" id="KAF1988061.1"/>
    </source>
</evidence>
<keyword evidence="2 6" id="KW-0812">Transmembrane</keyword>
<dbReference type="PANTHER" id="PTHR23502">
    <property type="entry name" value="MAJOR FACILITATOR SUPERFAMILY"/>
    <property type="match status" value="1"/>
</dbReference>
<dbReference type="EMBL" id="ML977150">
    <property type="protein sequence ID" value="KAF1988061.1"/>
    <property type="molecule type" value="Genomic_DNA"/>
</dbReference>
<dbReference type="SUPFAM" id="SSF103473">
    <property type="entry name" value="MFS general substrate transporter"/>
    <property type="match status" value="1"/>
</dbReference>
<feature type="transmembrane region" description="Helical" evidence="6">
    <location>
        <begin position="113"/>
        <end position="132"/>
    </location>
</feature>
<keyword evidence="9" id="KW-1185">Reference proteome</keyword>
<dbReference type="PROSITE" id="PS50850">
    <property type="entry name" value="MFS"/>
    <property type="match status" value="1"/>
</dbReference>
<evidence type="ECO:0000256" key="3">
    <source>
        <dbReference type="ARBA" id="ARBA00022989"/>
    </source>
</evidence>
<dbReference type="OrthoDB" id="446368at2759"/>
<evidence type="ECO:0000256" key="1">
    <source>
        <dbReference type="ARBA" id="ARBA00004141"/>
    </source>
</evidence>
<feature type="transmembrane region" description="Helical" evidence="6">
    <location>
        <begin position="279"/>
        <end position="298"/>
    </location>
</feature>
<name>A0A6G1H4C0_9PEZI</name>
<dbReference type="Pfam" id="PF07690">
    <property type="entry name" value="MFS_1"/>
    <property type="match status" value="1"/>
</dbReference>
<protein>
    <submittedName>
        <fullName evidence="8">MFS general substrate transporter</fullName>
    </submittedName>
</protein>
<feature type="transmembrane region" description="Helical" evidence="6">
    <location>
        <begin position="203"/>
        <end position="223"/>
    </location>
</feature>
<dbReference type="AlphaFoldDB" id="A0A6G1H4C0"/>
<organism evidence="8 9">
    <name type="scientific">Aulographum hederae CBS 113979</name>
    <dbReference type="NCBI Taxonomy" id="1176131"/>
    <lineage>
        <taxon>Eukaryota</taxon>
        <taxon>Fungi</taxon>
        <taxon>Dikarya</taxon>
        <taxon>Ascomycota</taxon>
        <taxon>Pezizomycotina</taxon>
        <taxon>Dothideomycetes</taxon>
        <taxon>Pleosporomycetidae</taxon>
        <taxon>Aulographales</taxon>
        <taxon>Aulographaceae</taxon>
    </lineage>
</organism>
<dbReference type="PANTHER" id="PTHR23502:SF47">
    <property type="entry name" value="MAJOR FACILITATOR SUPERFAMILY (MFS) PROFILE DOMAIN-CONTAINING PROTEIN-RELATED"/>
    <property type="match status" value="1"/>
</dbReference>
<feature type="transmembrane region" description="Helical" evidence="6">
    <location>
        <begin position="318"/>
        <end position="337"/>
    </location>
</feature>
<feature type="transmembrane region" description="Helical" evidence="6">
    <location>
        <begin position="45"/>
        <end position="70"/>
    </location>
</feature>
<feature type="region of interest" description="Disordered" evidence="5">
    <location>
        <begin position="1"/>
        <end position="29"/>
    </location>
</feature>
<comment type="subcellular location">
    <subcellularLocation>
        <location evidence="1">Membrane</location>
        <topology evidence="1">Multi-pass membrane protein</topology>
    </subcellularLocation>
</comment>
<evidence type="ECO:0000259" key="7">
    <source>
        <dbReference type="PROSITE" id="PS50850"/>
    </source>
</evidence>
<feature type="transmembrane region" description="Helical" evidence="6">
    <location>
        <begin position="139"/>
        <end position="160"/>
    </location>
</feature>
<reference evidence="8" key="1">
    <citation type="journal article" date="2020" name="Stud. Mycol.">
        <title>101 Dothideomycetes genomes: a test case for predicting lifestyles and emergence of pathogens.</title>
        <authorList>
            <person name="Haridas S."/>
            <person name="Albert R."/>
            <person name="Binder M."/>
            <person name="Bloem J."/>
            <person name="Labutti K."/>
            <person name="Salamov A."/>
            <person name="Andreopoulos B."/>
            <person name="Baker S."/>
            <person name="Barry K."/>
            <person name="Bills G."/>
            <person name="Bluhm B."/>
            <person name="Cannon C."/>
            <person name="Castanera R."/>
            <person name="Culley D."/>
            <person name="Daum C."/>
            <person name="Ezra D."/>
            <person name="Gonzalez J."/>
            <person name="Henrissat B."/>
            <person name="Kuo A."/>
            <person name="Liang C."/>
            <person name="Lipzen A."/>
            <person name="Lutzoni F."/>
            <person name="Magnuson J."/>
            <person name="Mondo S."/>
            <person name="Nolan M."/>
            <person name="Ohm R."/>
            <person name="Pangilinan J."/>
            <person name="Park H.-J."/>
            <person name="Ramirez L."/>
            <person name="Alfaro M."/>
            <person name="Sun H."/>
            <person name="Tritt A."/>
            <person name="Yoshinaga Y."/>
            <person name="Zwiers L.-H."/>
            <person name="Turgeon B."/>
            <person name="Goodwin S."/>
            <person name="Spatafora J."/>
            <person name="Crous P."/>
            <person name="Grigoriev I."/>
        </authorList>
    </citation>
    <scope>NUCLEOTIDE SEQUENCE</scope>
    <source>
        <strain evidence="8">CBS 113979</strain>
    </source>
</reference>
<dbReference type="InterPro" id="IPR036259">
    <property type="entry name" value="MFS_trans_sf"/>
</dbReference>
<evidence type="ECO:0000256" key="6">
    <source>
        <dbReference type="SAM" id="Phobius"/>
    </source>
</evidence>
<proteinExistence type="predicted"/>
<evidence type="ECO:0000313" key="9">
    <source>
        <dbReference type="Proteomes" id="UP000800041"/>
    </source>
</evidence>
<evidence type="ECO:0000256" key="5">
    <source>
        <dbReference type="SAM" id="MobiDB-lite"/>
    </source>
</evidence>
<feature type="transmembrane region" description="Helical" evidence="6">
    <location>
        <begin position="389"/>
        <end position="415"/>
    </location>
</feature>
<feature type="transmembrane region" description="Helical" evidence="6">
    <location>
        <begin position="451"/>
        <end position="473"/>
    </location>
</feature>
<dbReference type="Gene3D" id="1.20.1250.20">
    <property type="entry name" value="MFS general substrate transporter like domains"/>
    <property type="match status" value="1"/>
</dbReference>
<feature type="transmembrane region" description="Helical" evidence="6">
    <location>
        <begin position="82"/>
        <end position="101"/>
    </location>
</feature>
<dbReference type="FunFam" id="1.20.1250.20:FF:000011">
    <property type="entry name" value="MFS multidrug transporter, putative"/>
    <property type="match status" value="1"/>
</dbReference>
<feature type="transmembrane region" description="Helical" evidence="6">
    <location>
        <begin position="358"/>
        <end position="377"/>
    </location>
</feature>
<keyword evidence="3 6" id="KW-1133">Transmembrane helix</keyword>
<evidence type="ECO:0000256" key="4">
    <source>
        <dbReference type="ARBA" id="ARBA00023136"/>
    </source>
</evidence>
<dbReference type="InterPro" id="IPR011701">
    <property type="entry name" value="MFS"/>
</dbReference>
<keyword evidence="4 6" id="KW-0472">Membrane</keyword>
<dbReference type="GO" id="GO:0022857">
    <property type="term" value="F:transmembrane transporter activity"/>
    <property type="evidence" value="ECO:0007669"/>
    <property type="project" value="InterPro"/>
</dbReference>
<dbReference type="Proteomes" id="UP000800041">
    <property type="component" value="Unassembled WGS sequence"/>
</dbReference>
<sequence length="486" mass="53266">MEPDIEKQQSAVPDAAPPPKDPNLIDWDGPDDPGNPMNWSYGWKWVVTLALGISTYVVTFASSVYSAAVVPTAKEFGVSPEVTTLGVSLFVIGFAVGPIIWGPASELYGRRTPLFIGYFLFAVFQIPIAVAVNLETIMLCRFFGGVFGAAPLAIVGGSIADMWDPVNRGIAVSSFSCATFIGPVTGPIIGGFTVMNPNLGWRWTAWFTLIMAAALGIAALIIVPETYAPIILHRRATKIRYETKNWAIRSRHDEHQIDMNTICMKYMIRPFAMLATEPILLLVTLYMSLVYGILYLFFEAYPIAFQEARGWSPGVGALPFISLVIGVFAGAGIIAWTSKTRFARLLKERGHVVPEERLLPMILGAAVFPAGLFWFAWTSNPHINWVPQVLSGGLIGMGILLIFLQGLNYIIDVYLINANSAIAANTFMRSFVAGGFPMFATGMFHNLGIPWATSLLGFLSLALFPVPILFYIYGERIRKSSKYVPA</sequence>
<dbReference type="CDD" id="cd17323">
    <property type="entry name" value="MFS_Tpo1_MDR_like"/>
    <property type="match status" value="1"/>
</dbReference>
<dbReference type="InterPro" id="IPR020846">
    <property type="entry name" value="MFS_dom"/>
</dbReference>
<accession>A0A6G1H4C0</accession>
<gene>
    <name evidence="8" type="ORF">K402DRAFT_329677</name>
</gene>